<keyword evidence="1" id="KW-0812">Transmembrane</keyword>
<accession>A0A8X7WIG2</accession>
<name>A0A8X7WIG2_BRACI</name>
<evidence type="ECO:0000313" key="2">
    <source>
        <dbReference type="EMBL" id="KAG2330086.1"/>
    </source>
</evidence>
<dbReference type="EMBL" id="JAAMPC010000001">
    <property type="protein sequence ID" value="KAG2330086.1"/>
    <property type="molecule type" value="Genomic_DNA"/>
</dbReference>
<reference evidence="2 3" key="1">
    <citation type="submission" date="2020-02" db="EMBL/GenBank/DDBJ databases">
        <authorList>
            <person name="Ma Q."/>
            <person name="Huang Y."/>
            <person name="Song X."/>
            <person name="Pei D."/>
        </authorList>
    </citation>
    <scope>NUCLEOTIDE SEQUENCE [LARGE SCALE GENOMIC DNA]</scope>
    <source>
        <strain evidence="2">Sxm20200214</strain>
        <tissue evidence="2">Leaf</tissue>
    </source>
</reference>
<proteinExistence type="predicted"/>
<keyword evidence="1" id="KW-0472">Membrane</keyword>
<evidence type="ECO:0000313" key="3">
    <source>
        <dbReference type="Proteomes" id="UP000886595"/>
    </source>
</evidence>
<organism evidence="2 3">
    <name type="scientific">Brassica carinata</name>
    <name type="common">Ethiopian mustard</name>
    <name type="synonym">Abyssinian cabbage</name>
    <dbReference type="NCBI Taxonomy" id="52824"/>
    <lineage>
        <taxon>Eukaryota</taxon>
        <taxon>Viridiplantae</taxon>
        <taxon>Streptophyta</taxon>
        <taxon>Embryophyta</taxon>
        <taxon>Tracheophyta</taxon>
        <taxon>Spermatophyta</taxon>
        <taxon>Magnoliopsida</taxon>
        <taxon>eudicotyledons</taxon>
        <taxon>Gunneridae</taxon>
        <taxon>Pentapetalae</taxon>
        <taxon>rosids</taxon>
        <taxon>malvids</taxon>
        <taxon>Brassicales</taxon>
        <taxon>Brassicaceae</taxon>
        <taxon>Brassiceae</taxon>
        <taxon>Brassica</taxon>
    </lineage>
</organism>
<dbReference type="AlphaFoldDB" id="A0A8X7WIG2"/>
<dbReference type="Proteomes" id="UP000886595">
    <property type="component" value="Unassembled WGS sequence"/>
</dbReference>
<sequence>MANSKVFFSDLKSGRCSSVVEARLLRFWEAGNFKRCGEFMWADLLMIDINRNYSMLFSTDLVSCSVVAIMAGENNEMKEMKDEQDCKLIVLYSCAGILLMILSLLFVRAVVFGAIWILLGKRVCGSSPTFLRRKRH</sequence>
<dbReference type="OrthoDB" id="200187at2759"/>
<protein>
    <recommendedName>
        <fullName evidence="4">Transmembrane protein</fullName>
    </recommendedName>
</protein>
<keyword evidence="1" id="KW-1133">Transmembrane helix</keyword>
<gene>
    <name evidence="2" type="ORF">Bca52824_001266</name>
</gene>
<keyword evidence="3" id="KW-1185">Reference proteome</keyword>
<comment type="caution">
    <text evidence="2">The sequence shown here is derived from an EMBL/GenBank/DDBJ whole genome shotgun (WGS) entry which is preliminary data.</text>
</comment>
<evidence type="ECO:0008006" key="4">
    <source>
        <dbReference type="Google" id="ProtNLM"/>
    </source>
</evidence>
<feature type="transmembrane region" description="Helical" evidence="1">
    <location>
        <begin position="91"/>
        <end position="119"/>
    </location>
</feature>
<evidence type="ECO:0000256" key="1">
    <source>
        <dbReference type="SAM" id="Phobius"/>
    </source>
</evidence>